<keyword evidence="5 7" id="KW-0560">Oxidoreductase</keyword>
<dbReference type="SUPFAM" id="SSF55347">
    <property type="entry name" value="Glyceraldehyde-3-phosphate dehydrogenase-like, C-terminal domain"/>
    <property type="match status" value="1"/>
</dbReference>
<dbReference type="InterPro" id="IPR058924">
    <property type="entry name" value="AGPR_dimerisation_dom"/>
</dbReference>
<protein>
    <recommendedName>
        <fullName evidence="7">N-acetyl-gamma-glutamyl-phosphate reductase</fullName>
        <shortName evidence="7">AGPR</shortName>
        <ecNumber evidence="7">1.2.1.38</ecNumber>
    </recommendedName>
    <alternativeName>
        <fullName evidence="7">N-acetyl-glutamate semialdehyde dehydrogenase</fullName>
        <shortName evidence="7">NAGSA dehydrogenase</shortName>
    </alternativeName>
</protein>
<evidence type="ECO:0000256" key="4">
    <source>
        <dbReference type="ARBA" id="ARBA00022857"/>
    </source>
</evidence>
<dbReference type="Gene3D" id="3.30.360.10">
    <property type="entry name" value="Dihydrodipicolinate Reductase, domain 2"/>
    <property type="match status" value="1"/>
</dbReference>
<dbReference type="PANTHER" id="PTHR32338">
    <property type="entry name" value="N-ACETYL-GAMMA-GLUTAMYL-PHOSPHATE REDUCTASE, CHLOROPLASTIC-RELATED-RELATED"/>
    <property type="match status" value="1"/>
</dbReference>
<dbReference type="AlphaFoldDB" id="A0A177E655"/>
<keyword evidence="11" id="KW-1185">Reference proteome</keyword>
<keyword evidence="4 7" id="KW-0521">NADP</keyword>
<dbReference type="GO" id="GO:0051287">
    <property type="term" value="F:NAD binding"/>
    <property type="evidence" value="ECO:0007669"/>
    <property type="project" value="InterPro"/>
</dbReference>
<dbReference type="OrthoDB" id="9801289at2"/>
<evidence type="ECO:0000256" key="8">
    <source>
        <dbReference type="PROSITE-ProRule" id="PRU10010"/>
    </source>
</evidence>
<comment type="subcellular location">
    <subcellularLocation>
        <location evidence="7">Cytoplasm</location>
    </subcellularLocation>
</comment>
<dbReference type="CDD" id="cd23934">
    <property type="entry name" value="AGPR_1_C"/>
    <property type="match status" value="1"/>
</dbReference>
<keyword evidence="3 7" id="KW-0028">Amino-acid biosynthesis</keyword>
<dbReference type="FunFam" id="3.30.360.10:FF:000014">
    <property type="entry name" value="N-acetyl-gamma-glutamyl-phosphate reductase"/>
    <property type="match status" value="1"/>
</dbReference>
<dbReference type="SMART" id="SM00859">
    <property type="entry name" value="Semialdhyde_dh"/>
    <property type="match status" value="1"/>
</dbReference>
<dbReference type="InterPro" id="IPR023013">
    <property type="entry name" value="AGPR_AS"/>
</dbReference>
<dbReference type="PROSITE" id="PS01224">
    <property type="entry name" value="ARGC"/>
    <property type="match status" value="1"/>
</dbReference>
<evidence type="ECO:0000313" key="11">
    <source>
        <dbReference type="Proteomes" id="UP000076964"/>
    </source>
</evidence>
<dbReference type="GO" id="GO:0005737">
    <property type="term" value="C:cytoplasm"/>
    <property type="evidence" value="ECO:0007669"/>
    <property type="project" value="UniProtKB-SubCell"/>
</dbReference>
<dbReference type="SUPFAM" id="SSF51735">
    <property type="entry name" value="NAD(P)-binding Rossmann-fold domains"/>
    <property type="match status" value="1"/>
</dbReference>
<dbReference type="PANTHER" id="PTHR32338:SF10">
    <property type="entry name" value="N-ACETYL-GAMMA-GLUTAMYL-PHOSPHATE REDUCTASE, CHLOROPLASTIC-RELATED"/>
    <property type="match status" value="1"/>
</dbReference>
<accession>A0A177E655</accession>
<name>A0A177E655_9BACT</name>
<comment type="similarity">
    <text evidence="7">Belongs to the NAGSA dehydrogenase family. Type 1 subfamily.</text>
</comment>
<dbReference type="Proteomes" id="UP000076964">
    <property type="component" value="Unassembled WGS sequence"/>
</dbReference>
<dbReference type="Gene3D" id="3.40.50.720">
    <property type="entry name" value="NAD(P)-binding Rossmann-like Domain"/>
    <property type="match status" value="1"/>
</dbReference>
<dbReference type="Pfam" id="PF22698">
    <property type="entry name" value="Semialdhyde_dhC_1"/>
    <property type="match status" value="1"/>
</dbReference>
<dbReference type="InterPro" id="IPR000706">
    <property type="entry name" value="AGPR_type-1"/>
</dbReference>
<sequence>MLKVAIVGATGYTGLELLRILANHPEVEVVSVTSREKAGQKIKDVFPFEARFADLVFEKPDVENIAPRVDLVFLCVPHGAAAITAKAFLEAGVKVIDLSADFRLKDSQVYENWYKTTHPCPEIIEQAVYGLPEVYREEIKKSSLVANPGCYPTASLLPLIPLLKEGLIEPQSIIIDAKSGVSGAGRSAKLRLIFCEVNEDFCAYNVAMHRHTPEIEQELNLAAGSSFSINFTTHLVPMSRGILATSYASVKEGVTEKDLRGALSGAYSKEPFVKVLEEGQYPQTAHVKGTNLCVIGLKLDSRTRRAIIISAIDNLVKGASGQAVQNMNIMAGFSETIALETRPLFP</sequence>
<evidence type="ECO:0000256" key="3">
    <source>
        <dbReference type="ARBA" id="ARBA00022605"/>
    </source>
</evidence>
<dbReference type="GO" id="GO:0006526">
    <property type="term" value="P:L-arginine biosynthetic process"/>
    <property type="evidence" value="ECO:0007669"/>
    <property type="project" value="UniProtKB-UniRule"/>
</dbReference>
<comment type="pathway">
    <text evidence="1 7">Amino-acid biosynthesis; L-arginine biosynthesis; N(2)-acetyl-L-ornithine from L-glutamate: step 3/4.</text>
</comment>
<comment type="caution">
    <text evidence="10">The sequence shown here is derived from an EMBL/GenBank/DDBJ whole genome shotgun (WGS) entry which is preliminary data.</text>
</comment>
<keyword evidence="7" id="KW-0963">Cytoplasm</keyword>
<dbReference type="GO" id="GO:0003942">
    <property type="term" value="F:N-acetyl-gamma-glutamyl-phosphate reductase activity"/>
    <property type="evidence" value="ECO:0007669"/>
    <property type="project" value="UniProtKB-UniRule"/>
</dbReference>
<dbReference type="InterPro" id="IPR000534">
    <property type="entry name" value="Semialdehyde_DH_NAD-bd"/>
</dbReference>
<dbReference type="STRING" id="1795632.TH606_07180"/>
<keyword evidence="2 7" id="KW-0055">Arginine biosynthesis</keyword>
<organism evidence="10 11">
    <name type="scientific">Thermodesulfatator autotrophicus</name>
    <dbReference type="NCBI Taxonomy" id="1795632"/>
    <lineage>
        <taxon>Bacteria</taxon>
        <taxon>Pseudomonadati</taxon>
        <taxon>Thermodesulfobacteriota</taxon>
        <taxon>Thermodesulfobacteria</taxon>
        <taxon>Thermodesulfobacteriales</taxon>
        <taxon>Thermodesulfatatoraceae</taxon>
        <taxon>Thermodesulfatator</taxon>
    </lineage>
</organism>
<proteinExistence type="inferred from homology"/>
<dbReference type="RefSeq" id="WP_068542404.1">
    <property type="nucleotide sequence ID" value="NZ_LSFI01000031.1"/>
</dbReference>
<evidence type="ECO:0000256" key="5">
    <source>
        <dbReference type="ARBA" id="ARBA00023002"/>
    </source>
</evidence>
<dbReference type="InterPro" id="IPR050085">
    <property type="entry name" value="AGPR"/>
</dbReference>
<dbReference type="EC" id="1.2.1.38" evidence="7"/>
<evidence type="ECO:0000313" key="10">
    <source>
        <dbReference type="EMBL" id="OAG27375.1"/>
    </source>
</evidence>
<evidence type="ECO:0000256" key="7">
    <source>
        <dbReference type="HAMAP-Rule" id="MF_00150"/>
    </source>
</evidence>
<dbReference type="NCBIfam" id="TIGR01850">
    <property type="entry name" value="argC"/>
    <property type="match status" value="1"/>
</dbReference>
<dbReference type="CDD" id="cd17895">
    <property type="entry name" value="AGPR_1_N"/>
    <property type="match status" value="1"/>
</dbReference>
<gene>
    <name evidence="7 10" type="primary">argC</name>
    <name evidence="10" type="ORF">TH606_07180</name>
</gene>
<evidence type="ECO:0000256" key="6">
    <source>
        <dbReference type="ARBA" id="ARBA00050557"/>
    </source>
</evidence>
<dbReference type="HAMAP" id="MF_00150">
    <property type="entry name" value="ArgC_type1"/>
    <property type="match status" value="1"/>
</dbReference>
<evidence type="ECO:0000256" key="2">
    <source>
        <dbReference type="ARBA" id="ARBA00022571"/>
    </source>
</evidence>
<evidence type="ECO:0000256" key="1">
    <source>
        <dbReference type="ARBA" id="ARBA00004862"/>
    </source>
</evidence>
<dbReference type="UniPathway" id="UPA00068">
    <property type="reaction ID" value="UER00108"/>
</dbReference>
<dbReference type="GO" id="GO:0070401">
    <property type="term" value="F:NADP+ binding"/>
    <property type="evidence" value="ECO:0007669"/>
    <property type="project" value="InterPro"/>
</dbReference>
<dbReference type="InterPro" id="IPR036291">
    <property type="entry name" value="NAD(P)-bd_dom_sf"/>
</dbReference>
<reference evidence="10 11" key="1">
    <citation type="submission" date="2016-02" db="EMBL/GenBank/DDBJ databases">
        <title>Draft genome sequence of Thermodesulfatator sp. S606.</title>
        <authorList>
            <person name="Lai Q."/>
            <person name="Cao J."/>
            <person name="Dupont S."/>
            <person name="Shao Z."/>
            <person name="Jebbar M."/>
            <person name="Alain K."/>
        </authorList>
    </citation>
    <scope>NUCLEOTIDE SEQUENCE [LARGE SCALE GENOMIC DNA]</scope>
    <source>
        <strain evidence="10 11">S606</strain>
    </source>
</reference>
<evidence type="ECO:0000259" key="9">
    <source>
        <dbReference type="SMART" id="SM00859"/>
    </source>
</evidence>
<feature type="active site" evidence="7 8">
    <location>
        <position position="150"/>
    </location>
</feature>
<comment type="function">
    <text evidence="7">Catalyzes the NADPH-dependent reduction of N-acetyl-5-glutamyl phosphate to yield N-acetyl-L-glutamate 5-semialdehyde.</text>
</comment>
<comment type="catalytic activity">
    <reaction evidence="6 7">
        <text>N-acetyl-L-glutamate 5-semialdehyde + phosphate + NADP(+) = N-acetyl-L-glutamyl 5-phosphate + NADPH + H(+)</text>
        <dbReference type="Rhea" id="RHEA:21588"/>
        <dbReference type="ChEBI" id="CHEBI:15378"/>
        <dbReference type="ChEBI" id="CHEBI:29123"/>
        <dbReference type="ChEBI" id="CHEBI:43474"/>
        <dbReference type="ChEBI" id="CHEBI:57783"/>
        <dbReference type="ChEBI" id="CHEBI:57936"/>
        <dbReference type="ChEBI" id="CHEBI:58349"/>
        <dbReference type="EC" id="1.2.1.38"/>
    </reaction>
</comment>
<feature type="domain" description="Semialdehyde dehydrogenase NAD-binding" evidence="9">
    <location>
        <begin position="3"/>
        <end position="142"/>
    </location>
</feature>
<dbReference type="Pfam" id="PF01118">
    <property type="entry name" value="Semialdhyde_dh"/>
    <property type="match status" value="1"/>
</dbReference>
<dbReference type="EMBL" id="LSFI01000031">
    <property type="protein sequence ID" value="OAG27375.1"/>
    <property type="molecule type" value="Genomic_DNA"/>
</dbReference>